<accession>A0A1Q8YEB4</accession>
<keyword evidence="1" id="KW-0472">Membrane</keyword>
<dbReference type="EMBL" id="MSYM01000013">
    <property type="protein sequence ID" value="OLP06378.1"/>
    <property type="molecule type" value="Genomic_DNA"/>
</dbReference>
<keyword evidence="1" id="KW-1133">Transmembrane helix</keyword>
<dbReference type="RefSeq" id="WP_075586820.1">
    <property type="nucleotide sequence ID" value="NZ_MSYM01000013.1"/>
</dbReference>
<name>A0A1Q8YEB4_9BURK</name>
<comment type="caution">
    <text evidence="2">The sequence shown here is derived from an EMBL/GenBank/DDBJ whole genome shotgun (WGS) entry which is preliminary data.</text>
</comment>
<sequence length="172" mass="19244">MAERAMRHLSLPTWSRTLEWSVMGLVVAILVVAFMHYTRVLQGQGEYAAVRSTLGALRTALVIDRLQRVTAKISNTGAADAVLNEPRNPFELLQQRPANYSGLASRQQAEMVLPGTWVFDPACPCIGYRPLDDRWFDSPSGELMAWFQLQGAPGPLQLTGKEVYRWQGQLLD</sequence>
<dbReference type="Proteomes" id="UP000185911">
    <property type="component" value="Unassembled WGS sequence"/>
</dbReference>
<evidence type="ECO:0000256" key="1">
    <source>
        <dbReference type="SAM" id="Phobius"/>
    </source>
</evidence>
<reference evidence="2 3" key="1">
    <citation type="submission" date="2017-01" db="EMBL/GenBank/DDBJ databases">
        <title>Genome sequence of Rhodoferax antarcticus ANT.BR, a psychrophilic purple nonsulfur bacterium from an Antarctic microbial mat.</title>
        <authorList>
            <person name="Baker J."/>
            <person name="Riester C."/>
            <person name="Skinner B."/>
            <person name="Newell A."/>
            <person name="Swingley W."/>
            <person name="Madigan M."/>
            <person name="Jung D."/>
            <person name="Asao M."/>
            <person name="Chen M."/>
            <person name="Loughlin P."/>
            <person name="Pan H."/>
            <person name="Lin S."/>
            <person name="Li N."/>
            <person name="Shaw J."/>
            <person name="Prado M."/>
            <person name="Sherman C."/>
            <person name="Li X."/>
            <person name="Tang J."/>
            <person name="Blankenship R."/>
            <person name="Zhao T."/>
            <person name="Touchman J."/>
            <person name="Sattley M."/>
        </authorList>
    </citation>
    <scope>NUCLEOTIDE SEQUENCE [LARGE SCALE GENOMIC DNA]</scope>
    <source>
        <strain evidence="2 3">ANT.BR</strain>
    </source>
</reference>
<dbReference type="AlphaFoldDB" id="A0A1Q8YEB4"/>
<evidence type="ECO:0000313" key="3">
    <source>
        <dbReference type="Proteomes" id="UP000185911"/>
    </source>
</evidence>
<protein>
    <submittedName>
        <fullName evidence="2">Uncharacterized protein</fullName>
    </submittedName>
</protein>
<dbReference type="STRING" id="81479.RA876_07165"/>
<feature type="transmembrane region" description="Helical" evidence="1">
    <location>
        <begin position="20"/>
        <end position="37"/>
    </location>
</feature>
<gene>
    <name evidence="2" type="ORF">BLL52_2614</name>
</gene>
<organism evidence="2 3">
    <name type="scientific">Rhodoferax antarcticus ANT.BR</name>
    <dbReference type="NCBI Taxonomy" id="1111071"/>
    <lineage>
        <taxon>Bacteria</taxon>
        <taxon>Pseudomonadati</taxon>
        <taxon>Pseudomonadota</taxon>
        <taxon>Betaproteobacteria</taxon>
        <taxon>Burkholderiales</taxon>
        <taxon>Comamonadaceae</taxon>
        <taxon>Rhodoferax</taxon>
    </lineage>
</organism>
<keyword evidence="3" id="KW-1185">Reference proteome</keyword>
<evidence type="ECO:0000313" key="2">
    <source>
        <dbReference type="EMBL" id="OLP06378.1"/>
    </source>
</evidence>
<keyword evidence="1" id="KW-0812">Transmembrane</keyword>
<proteinExistence type="predicted"/>